<protein>
    <submittedName>
        <fullName evidence="3">SRPBCC domain-containing protein</fullName>
    </submittedName>
</protein>
<dbReference type="Pfam" id="PF08327">
    <property type="entry name" value="AHSA1"/>
    <property type="match status" value="1"/>
</dbReference>
<comment type="caution">
    <text evidence="3">The sequence shown here is derived from an EMBL/GenBank/DDBJ whole genome shotgun (WGS) entry which is preliminary data.</text>
</comment>
<proteinExistence type="inferred from homology"/>
<gene>
    <name evidence="3" type="ORF">D7Y13_21615</name>
</gene>
<evidence type="ECO:0000256" key="1">
    <source>
        <dbReference type="ARBA" id="ARBA00006817"/>
    </source>
</evidence>
<evidence type="ECO:0000313" key="4">
    <source>
        <dbReference type="Proteomes" id="UP000278907"/>
    </source>
</evidence>
<dbReference type="InterPro" id="IPR023393">
    <property type="entry name" value="START-like_dom_sf"/>
</dbReference>
<dbReference type="EMBL" id="RAWI01000169">
    <property type="protein sequence ID" value="RKI05845.1"/>
    <property type="molecule type" value="Genomic_DNA"/>
</dbReference>
<keyword evidence="4" id="KW-1185">Reference proteome</keyword>
<feature type="domain" description="Activator of Hsp90 ATPase homologue 1/2-like C-terminal" evidence="2">
    <location>
        <begin position="16"/>
        <end position="145"/>
    </location>
</feature>
<name>A0ABX9QEN4_9BACT</name>
<dbReference type="SUPFAM" id="SSF55961">
    <property type="entry name" value="Bet v1-like"/>
    <property type="match status" value="1"/>
</dbReference>
<dbReference type="Gene3D" id="3.30.530.20">
    <property type="match status" value="1"/>
</dbReference>
<accession>A0ABX9QEN4</accession>
<comment type="similarity">
    <text evidence="1">Belongs to the AHA1 family.</text>
</comment>
<evidence type="ECO:0000313" key="3">
    <source>
        <dbReference type="EMBL" id="RKI05845.1"/>
    </source>
</evidence>
<dbReference type="RefSeq" id="WP_120584730.1">
    <property type="nucleotide sequence ID" value="NZ_RAWI01000169.1"/>
</dbReference>
<dbReference type="Proteomes" id="UP000278907">
    <property type="component" value="Unassembled WGS sequence"/>
</dbReference>
<evidence type="ECO:0000259" key="2">
    <source>
        <dbReference type="Pfam" id="PF08327"/>
    </source>
</evidence>
<organism evidence="3 4">
    <name type="scientific">Corallococcus praedator</name>
    <dbReference type="NCBI Taxonomy" id="2316724"/>
    <lineage>
        <taxon>Bacteria</taxon>
        <taxon>Pseudomonadati</taxon>
        <taxon>Myxococcota</taxon>
        <taxon>Myxococcia</taxon>
        <taxon>Myxococcales</taxon>
        <taxon>Cystobacterineae</taxon>
        <taxon>Myxococcaceae</taxon>
        <taxon>Corallococcus</taxon>
    </lineage>
</organism>
<dbReference type="CDD" id="cd07814">
    <property type="entry name" value="SRPBCC_CalC_Aha1-like"/>
    <property type="match status" value="1"/>
</dbReference>
<dbReference type="InterPro" id="IPR013538">
    <property type="entry name" value="ASHA1/2-like_C"/>
</dbReference>
<reference evidence="3 4" key="1">
    <citation type="submission" date="2018-09" db="EMBL/GenBank/DDBJ databases">
        <authorList>
            <person name="Livingstone P.G."/>
            <person name="Whitworth D.E."/>
        </authorList>
    </citation>
    <scope>NUCLEOTIDE SEQUENCE [LARGE SCALE GENOMIC DNA]</scope>
    <source>
        <strain evidence="3 4">CA031B</strain>
    </source>
</reference>
<sequence length="155" mass="17384">MSPPLPVKLSITHRFKASAERVFDAWLDPTKARHWLFVTKPNTPLVRAEVDARVGGTFCFADLRDGEEVEHVGEYLEIDRPRRLVFTLGVPKYSQDRDRLTVDIVPLDTGCELTLTHEMGPEGEQWRESSKKGWTQLVAGLDAWLGDGTPPTANG</sequence>